<organism evidence="3 4">
    <name type="scientific">Limulus polyphemus</name>
    <name type="common">Atlantic horseshoe crab</name>
    <dbReference type="NCBI Taxonomy" id="6850"/>
    <lineage>
        <taxon>Eukaryota</taxon>
        <taxon>Metazoa</taxon>
        <taxon>Ecdysozoa</taxon>
        <taxon>Arthropoda</taxon>
        <taxon>Chelicerata</taxon>
        <taxon>Merostomata</taxon>
        <taxon>Xiphosura</taxon>
        <taxon>Limulidae</taxon>
        <taxon>Limulus</taxon>
    </lineage>
</organism>
<name>A0ABM1SNG1_LIMPO</name>
<accession>A0ABM1SNG1</accession>
<dbReference type="SUPFAM" id="SSF57959">
    <property type="entry name" value="Leucine zipper domain"/>
    <property type="match status" value="1"/>
</dbReference>
<dbReference type="Proteomes" id="UP000694941">
    <property type="component" value="Unplaced"/>
</dbReference>
<feature type="region of interest" description="Disordered" evidence="1">
    <location>
        <begin position="129"/>
        <end position="226"/>
    </location>
</feature>
<protein>
    <submittedName>
        <fullName evidence="4">Uncharacterized protein LOC111086475</fullName>
    </submittedName>
</protein>
<feature type="domain" description="BZIP" evidence="2">
    <location>
        <begin position="203"/>
        <end position="266"/>
    </location>
</feature>
<dbReference type="PROSITE" id="PS50217">
    <property type="entry name" value="BZIP"/>
    <property type="match status" value="1"/>
</dbReference>
<reference evidence="4" key="1">
    <citation type="submission" date="2025-08" db="UniProtKB">
        <authorList>
            <consortium name="RefSeq"/>
        </authorList>
    </citation>
    <scope>IDENTIFICATION</scope>
    <source>
        <tissue evidence="4">Muscle</tissue>
    </source>
</reference>
<sequence length="287" mass="32390">MEPVQCYDGLPPEFDGVSSDLRYSAKPAEFQDSSSCQIDLSELLSTEQLTSESLPSGNNLSSLLGMPQQHNVYGVDASLTNSIDDQFLNQQPLEVESNTLSNSKHLSIKEEALKITIPTVVKLKEERVDNTSSCHRNPTSESIPFSEKHKLDQDRNTNNSNINFSTEFGTLAEDVEVRREKSSSTGIKSTSKNKGKKNIDKCSEEYKKRRERNNIAVRKSREKAKRRTNLTNQRVNELLRENEALWSRVDLLSKELNVLKSLLNNVGVSVDNLDPELKRKLGIDEHL</sequence>
<dbReference type="Gene3D" id="1.20.5.170">
    <property type="match status" value="1"/>
</dbReference>
<dbReference type="InterPro" id="IPR046347">
    <property type="entry name" value="bZIP_sf"/>
</dbReference>
<keyword evidence="3" id="KW-1185">Reference proteome</keyword>
<dbReference type="GeneID" id="111086475"/>
<dbReference type="CDD" id="cd14693">
    <property type="entry name" value="bZIP_CEBP"/>
    <property type="match status" value="1"/>
</dbReference>
<dbReference type="PANTHER" id="PTHR23334">
    <property type="entry name" value="CCAAT/ENHANCER BINDING PROTEIN"/>
    <property type="match status" value="1"/>
</dbReference>
<feature type="compositionally biased region" description="Polar residues" evidence="1">
    <location>
        <begin position="130"/>
        <end position="143"/>
    </location>
</feature>
<evidence type="ECO:0000259" key="2">
    <source>
        <dbReference type="PROSITE" id="PS50217"/>
    </source>
</evidence>
<feature type="compositionally biased region" description="Polar residues" evidence="1">
    <location>
        <begin position="156"/>
        <end position="168"/>
    </location>
</feature>
<dbReference type="SMART" id="SM00338">
    <property type="entry name" value="BRLZ"/>
    <property type="match status" value="1"/>
</dbReference>
<dbReference type="RefSeq" id="XP_022245167.1">
    <property type="nucleotide sequence ID" value="XM_022389459.1"/>
</dbReference>
<gene>
    <name evidence="4" type="primary">LOC111086475</name>
</gene>
<feature type="compositionally biased region" description="Basic and acidic residues" evidence="1">
    <location>
        <begin position="146"/>
        <end position="155"/>
    </location>
</feature>
<feature type="compositionally biased region" description="Basic and acidic residues" evidence="1">
    <location>
        <begin position="197"/>
        <end position="208"/>
    </location>
</feature>
<dbReference type="PANTHER" id="PTHR23334:SF20">
    <property type="entry name" value="BASIC LEUCINE ZIPPER 24"/>
    <property type="match status" value="1"/>
</dbReference>
<evidence type="ECO:0000313" key="3">
    <source>
        <dbReference type="Proteomes" id="UP000694941"/>
    </source>
</evidence>
<dbReference type="Pfam" id="PF07716">
    <property type="entry name" value="bZIP_2"/>
    <property type="match status" value="1"/>
</dbReference>
<dbReference type="InterPro" id="IPR031106">
    <property type="entry name" value="C/EBP"/>
</dbReference>
<evidence type="ECO:0000256" key="1">
    <source>
        <dbReference type="SAM" id="MobiDB-lite"/>
    </source>
</evidence>
<evidence type="ECO:0000313" key="4">
    <source>
        <dbReference type="RefSeq" id="XP_022245167.1"/>
    </source>
</evidence>
<proteinExistence type="predicted"/>
<dbReference type="InterPro" id="IPR004827">
    <property type="entry name" value="bZIP"/>
</dbReference>